<dbReference type="InterPro" id="IPR009078">
    <property type="entry name" value="Ferritin-like_SF"/>
</dbReference>
<comment type="catalytic activity">
    <reaction evidence="2">
        <text>a 2'-deoxyribonucleoside 5'-diphosphate + [thioredoxin]-disulfide + H2O = a ribonucleoside 5'-diphosphate + [thioredoxin]-dithiol</text>
        <dbReference type="Rhea" id="RHEA:23252"/>
        <dbReference type="Rhea" id="RHEA-COMP:10698"/>
        <dbReference type="Rhea" id="RHEA-COMP:10700"/>
        <dbReference type="ChEBI" id="CHEBI:15377"/>
        <dbReference type="ChEBI" id="CHEBI:29950"/>
        <dbReference type="ChEBI" id="CHEBI:50058"/>
        <dbReference type="ChEBI" id="CHEBI:57930"/>
        <dbReference type="ChEBI" id="CHEBI:73316"/>
        <dbReference type="EC" id="1.17.4.1"/>
    </reaction>
</comment>
<proteinExistence type="inferred from homology"/>
<evidence type="ECO:0000313" key="4">
    <source>
        <dbReference type="EMBL" id="NIC07623.1"/>
    </source>
</evidence>
<dbReference type="NCBIfam" id="NF007186">
    <property type="entry name" value="PRK09614.1-5"/>
    <property type="match status" value="1"/>
</dbReference>
<dbReference type="InterPro" id="IPR033909">
    <property type="entry name" value="RNR_small"/>
</dbReference>
<comment type="function">
    <text evidence="2">Provides the precursors necessary for DNA synthesis. Catalyzes the biosynthesis of deoxyribonucleotides from the corresponding ribonucleotides.</text>
</comment>
<dbReference type="NCBIfam" id="NF005550">
    <property type="entry name" value="PRK07209.1"/>
    <property type="match status" value="1"/>
</dbReference>
<keyword evidence="2" id="KW-0215">Deoxyribonucleotide synthesis</keyword>
<keyword evidence="2" id="KW-0408">Iron</keyword>
<dbReference type="InterPro" id="IPR000358">
    <property type="entry name" value="RNR_small_fam"/>
</dbReference>
<dbReference type="Pfam" id="PF00268">
    <property type="entry name" value="Ribonuc_red_sm"/>
    <property type="match status" value="1"/>
</dbReference>
<protein>
    <recommendedName>
        <fullName evidence="2">Ribonucleoside-diphosphate reductase subunit beta</fullName>
        <ecNumber evidence="2">1.17.4.1</ecNumber>
    </recommendedName>
</protein>
<feature type="region of interest" description="Disordered" evidence="3">
    <location>
        <begin position="1"/>
        <end position="48"/>
    </location>
</feature>
<keyword evidence="2 4" id="KW-0560">Oxidoreductase</keyword>
<evidence type="ECO:0000256" key="3">
    <source>
        <dbReference type="SAM" id="MobiDB-lite"/>
    </source>
</evidence>
<accession>A0ABX0PWY9</accession>
<sequence length="415" mass="47382">MLNWDEFNEDETSVAEQPAKAAPASAVKPQPAPAPSEEVKESSASYKVAESDRLARARKSLEELDVAAGLEELEMGAARIEVDDKQMINARADLNQLVPFKYEWAWQKYLDGSANHWMPQEVNMNADIALWKSQDGLTADERRIVERSLGYFSTADSLVANNLVLALYRLITNPECRQYLLRQAFEEAIHTHAYQYCVESLGMDEGEVFNMYREVPSVAAKSAWSLKHTQSLARPDFNTGTPETDQELLRNLVAFYCVTEGIFFYCGFSQILSMGRRNKMTGVAEQFQYILRDESMHLNFGVDMINQIKIENPNLWTPEFQDEVTQMILEGTELEIAYARDTMPRGVLGMNAAIMEEYLHFICNRRLAQIGLKEQFPGAQNPFPWMSEIIDLRKEKNFFETRVTEYQVGGALSWD</sequence>
<dbReference type="EC" id="1.17.4.1" evidence="2"/>
<feature type="compositionally biased region" description="Low complexity" evidence="3">
    <location>
        <begin position="14"/>
        <end position="29"/>
    </location>
</feature>
<dbReference type="RefSeq" id="WP_167119075.1">
    <property type="nucleotide sequence ID" value="NZ_JAAQTO010000055.1"/>
</dbReference>
<dbReference type="CDD" id="cd01049">
    <property type="entry name" value="RNRR2"/>
    <property type="match status" value="1"/>
</dbReference>
<dbReference type="EMBL" id="JAAQTO010000055">
    <property type="protein sequence ID" value="NIC07623.1"/>
    <property type="molecule type" value="Genomic_DNA"/>
</dbReference>
<comment type="cofactor">
    <cofactor evidence="2">
        <name>Fe cation</name>
        <dbReference type="ChEBI" id="CHEBI:24875"/>
    </cofactor>
    <text evidence="2">Binds 2 iron ions per subunit.</text>
</comment>
<comment type="caution">
    <text evidence="4">The sequence shown here is derived from an EMBL/GenBank/DDBJ whole genome shotgun (WGS) entry which is preliminary data.</text>
</comment>
<gene>
    <name evidence="4" type="ORF">HBJ55_19525</name>
</gene>
<name>A0ABX0PWY9_9GAMM</name>
<dbReference type="PIRSF" id="PIRSF000355">
    <property type="entry name" value="NrdB"/>
    <property type="match status" value="1"/>
</dbReference>
<feature type="compositionally biased region" description="Acidic residues" evidence="3">
    <location>
        <begin position="1"/>
        <end position="13"/>
    </location>
</feature>
<evidence type="ECO:0000313" key="5">
    <source>
        <dbReference type="Proteomes" id="UP001318321"/>
    </source>
</evidence>
<evidence type="ECO:0000256" key="2">
    <source>
        <dbReference type="PIRNR" id="PIRNR000355"/>
    </source>
</evidence>
<comment type="similarity">
    <text evidence="1 2">Belongs to the ribonucleoside diphosphate reductase small chain family.</text>
</comment>
<dbReference type="Proteomes" id="UP001318321">
    <property type="component" value="Unassembled WGS sequence"/>
</dbReference>
<reference evidence="4 5" key="1">
    <citation type="submission" date="2020-03" db="EMBL/GenBank/DDBJ databases">
        <title>Identification of Halomonas strains.</title>
        <authorList>
            <person name="Xiao Z."/>
            <person name="Dong F."/>
            <person name="Wang Z."/>
            <person name="Zhao J.-Y."/>
        </authorList>
    </citation>
    <scope>NUCLEOTIDE SEQUENCE [LARGE SCALE GENOMIC DNA]</scope>
    <source>
        <strain evidence="4 5">DX6</strain>
    </source>
</reference>
<dbReference type="GO" id="GO:0004748">
    <property type="term" value="F:ribonucleoside-diphosphate reductase activity, thioredoxin disulfide as acceptor"/>
    <property type="evidence" value="ECO:0007669"/>
    <property type="project" value="UniProtKB-EC"/>
</dbReference>
<dbReference type="PANTHER" id="PTHR23409:SF18">
    <property type="entry name" value="RIBONUCLEOSIDE-DIPHOSPHATE REDUCTASE SUBUNIT M2"/>
    <property type="match status" value="1"/>
</dbReference>
<dbReference type="SUPFAM" id="SSF47240">
    <property type="entry name" value="Ferritin-like"/>
    <property type="match status" value="1"/>
</dbReference>
<evidence type="ECO:0000256" key="1">
    <source>
        <dbReference type="ARBA" id="ARBA00009303"/>
    </source>
</evidence>
<dbReference type="InterPro" id="IPR012348">
    <property type="entry name" value="RNR-like"/>
</dbReference>
<keyword evidence="2" id="KW-0479">Metal-binding</keyword>
<dbReference type="PANTHER" id="PTHR23409">
    <property type="entry name" value="RIBONUCLEOSIDE-DIPHOSPHATE REDUCTASE SMALL CHAIN"/>
    <property type="match status" value="1"/>
</dbReference>
<dbReference type="Gene3D" id="1.10.620.20">
    <property type="entry name" value="Ribonucleotide Reductase, subunit A"/>
    <property type="match status" value="1"/>
</dbReference>
<organism evidence="4 5">
    <name type="scientific">Billgrantia bachuensis</name>
    <dbReference type="NCBI Taxonomy" id="2717286"/>
    <lineage>
        <taxon>Bacteria</taxon>
        <taxon>Pseudomonadati</taxon>
        <taxon>Pseudomonadota</taxon>
        <taxon>Gammaproteobacteria</taxon>
        <taxon>Oceanospirillales</taxon>
        <taxon>Halomonadaceae</taxon>
        <taxon>Billgrantia</taxon>
    </lineage>
</organism>
<keyword evidence="5" id="KW-1185">Reference proteome</keyword>